<proteinExistence type="inferred from homology"/>
<evidence type="ECO:0000313" key="7">
    <source>
        <dbReference type="Proteomes" id="UP000275267"/>
    </source>
</evidence>
<dbReference type="CDD" id="cd11442">
    <property type="entry name" value="bHLH_AtPRE_like"/>
    <property type="match status" value="1"/>
</dbReference>
<evidence type="ECO:0000256" key="4">
    <source>
        <dbReference type="ARBA" id="ARBA00023163"/>
    </source>
</evidence>
<dbReference type="GO" id="GO:0040008">
    <property type="term" value="P:regulation of growth"/>
    <property type="evidence" value="ECO:0007669"/>
    <property type="project" value="InterPro"/>
</dbReference>
<dbReference type="PANTHER" id="PTHR38546">
    <property type="entry name" value="DNA BINDING PROTEIN"/>
    <property type="match status" value="1"/>
</dbReference>
<keyword evidence="7" id="KW-1185">Reference proteome</keyword>
<feature type="region of interest" description="Disordered" evidence="5">
    <location>
        <begin position="1"/>
        <end position="23"/>
    </location>
</feature>
<dbReference type="AlphaFoldDB" id="A0A3L6PZ48"/>
<dbReference type="OrthoDB" id="694226at2759"/>
<dbReference type="GO" id="GO:0046983">
    <property type="term" value="F:protein dimerization activity"/>
    <property type="evidence" value="ECO:0007669"/>
    <property type="project" value="InterPro"/>
</dbReference>
<protein>
    <submittedName>
        <fullName evidence="6">Transcription factor PRE6</fullName>
    </submittedName>
</protein>
<dbReference type="EMBL" id="PQIB02000014">
    <property type="protein sequence ID" value="RLM69002.1"/>
    <property type="molecule type" value="Genomic_DNA"/>
</dbReference>
<organism evidence="6 7">
    <name type="scientific">Panicum miliaceum</name>
    <name type="common">Proso millet</name>
    <name type="synonym">Broomcorn millet</name>
    <dbReference type="NCBI Taxonomy" id="4540"/>
    <lineage>
        <taxon>Eukaryota</taxon>
        <taxon>Viridiplantae</taxon>
        <taxon>Streptophyta</taxon>
        <taxon>Embryophyta</taxon>
        <taxon>Tracheophyta</taxon>
        <taxon>Spermatophyta</taxon>
        <taxon>Magnoliopsida</taxon>
        <taxon>Liliopsida</taxon>
        <taxon>Poales</taxon>
        <taxon>Poaceae</taxon>
        <taxon>PACMAD clade</taxon>
        <taxon>Panicoideae</taxon>
        <taxon>Panicodae</taxon>
        <taxon>Paniceae</taxon>
        <taxon>Panicinae</taxon>
        <taxon>Panicum</taxon>
        <taxon>Panicum sect. Panicum</taxon>
    </lineage>
</organism>
<dbReference type="Proteomes" id="UP000275267">
    <property type="component" value="Unassembled WGS sequence"/>
</dbReference>
<sequence length="104" mass="11062">MSSRRRSRRSPPSAAAGEPQAALTTTVADELVSRLRALLPPGAATTPSTAQVLEETAAYIRTLHAEVDGLGERLARLMPEEAYQPFGGAADDDAAQFIIRALLM</sequence>
<name>A0A3L6PZ48_PANMI</name>
<keyword evidence="4" id="KW-0804">Transcription</keyword>
<dbReference type="Pfam" id="PF23174">
    <property type="entry name" value="bHLH_ILI"/>
    <property type="match status" value="1"/>
</dbReference>
<dbReference type="STRING" id="4540.A0A3L6PZ48"/>
<reference evidence="7" key="1">
    <citation type="journal article" date="2019" name="Nat. Commun.">
        <title>The genome of broomcorn millet.</title>
        <authorList>
            <person name="Zou C."/>
            <person name="Miki D."/>
            <person name="Li D."/>
            <person name="Tang Q."/>
            <person name="Xiao L."/>
            <person name="Rajput S."/>
            <person name="Deng P."/>
            <person name="Jia W."/>
            <person name="Huang R."/>
            <person name="Zhang M."/>
            <person name="Sun Y."/>
            <person name="Hu J."/>
            <person name="Fu X."/>
            <person name="Schnable P.S."/>
            <person name="Li F."/>
            <person name="Zhang H."/>
            <person name="Feng B."/>
            <person name="Zhu X."/>
            <person name="Liu R."/>
            <person name="Schnable J.C."/>
            <person name="Zhu J.-K."/>
            <person name="Zhang H."/>
        </authorList>
    </citation>
    <scope>NUCLEOTIDE SEQUENCE [LARGE SCALE GENOMIC DNA]</scope>
</reference>
<evidence type="ECO:0000256" key="3">
    <source>
        <dbReference type="ARBA" id="ARBA00023015"/>
    </source>
</evidence>
<dbReference type="Gene3D" id="4.10.280.10">
    <property type="entry name" value="Helix-loop-helix DNA-binding domain"/>
    <property type="match status" value="1"/>
</dbReference>
<dbReference type="GO" id="GO:0006355">
    <property type="term" value="P:regulation of DNA-templated transcription"/>
    <property type="evidence" value="ECO:0007669"/>
    <property type="project" value="InterPro"/>
</dbReference>
<evidence type="ECO:0000256" key="1">
    <source>
        <dbReference type="ARBA" id="ARBA00005510"/>
    </source>
</evidence>
<evidence type="ECO:0000256" key="5">
    <source>
        <dbReference type="SAM" id="MobiDB-lite"/>
    </source>
</evidence>
<dbReference type="InterPro" id="IPR044172">
    <property type="entry name" value="ILI2-like"/>
</dbReference>
<accession>A0A3L6PZ48</accession>
<keyword evidence="2" id="KW-0341">Growth regulation</keyword>
<dbReference type="SUPFAM" id="SSF47459">
    <property type="entry name" value="HLH, helix-loop-helix DNA-binding domain"/>
    <property type="match status" value="1"/>
</dbReference>
<dbReference type="PANTHER" id="PTHR38546:SF5">
    <property type="entry name" value="TRANSCRIPTION FACTOR ILI2"/>
    <property type="match status" value="1"/>
</dbReference>
<comment type="caution">
    <text evidence="6">The sequence shown here is derived from an EMBL/GenBank/DDBJ whole genome shotgun (WGS) entry which is preliminary data.</text>
</comment>
<gene>
    <name evidence="6" type="ORF">C2845_PM17G13020</name>
</gene>
<dbReference type="InterPro" id="IPR044293">
    <property type="entry name" value="PRE"/>
</dbReference>
<keyword evidence="3" id="KW-0805">Transcription regulation</keyword>
<comment type="similarity">
    <text evidence="1">Belongs to the bHLH protein family.</text>
</comment>
<dbReference type="InterPro" id="IPR036638">
    <property type="entry name" value="HLH_DNA-bd_sf"/>
</dbReference>
<evidence type="ECO:0000256" key="2">
    <source>
        <dbReference type="ARBA" id="ARBA00022604"/>
    </source>
</evidence>
<evidence type="ECO:0000313" key="6">
    <source>
        <dbReference type="EMBL" id="RLM69002.1"/>
    </source>
</evidence>